<comment type="similarity">
    <text evidence="4">Belongs to the FMP52 family.</text>
</comment>
<evidence type="ECO:0000256" key="9">
    <source>
        <dbReference type="ARBA" id="ARBA00022643"/>
    </source>
</evidence>
<dbReference type="STRING" id="1042311.A0A2T3ZH00"/>
<gene>
    <name evidence="22" type="ORF">M441DRAFT_77191</name>
</gene>
<proteinExistence type="inferred from homology"/>
<keyword evidence="16" id="KW-0496">Mitochondrion</keyword>
<keyword evidence="17" id="KW-0472">Membrane</keyword>
<evidence type="ECO:0000256" key="7">
    <source>
        <dbReference type="ARBA" id="ARBA00017394"/>
    </source>
</evidence>
<keyword evidence="10" id="KW-0808">Transferase</keyword>
<dbReference type="InterPro" id="IPR001509">
    <property type="entry name" value="Epimerase_deHydtase"/>
</dbReference>
<keyword evidence="12" id="KW-0418">Kinase</keyword>
<dbReference type="InterPro" id="IPR015865">
    <property type="entry name" value="Riboflavin_kinase_bac/euk"/>
</dbReference>
<dbReference type="GO" id="GO:0009231">
    <property type="term" value="P:riboflavin biosynthetic process"/>
    <property type="evidence" value="ECO:0007669"/>
    <property type="project" value="InterPro"/>
</dbReference>
<dbReference type="EMBL" id="KZ679258">
    <property type="protein sequence ID" value="PTB44072.1"/>
    <property type="molecule type" value="Genomic_DNA"/>
</dbReference>
<evidence type="ECO:0000256" key="17">
    <source>
        <dbReference type="ARBA" id="ARBA00023136"/>
    </source>
</evidence>
<keyword evidence="23" id="KW-1185">Reference proteome</keyword>
<evidence type="ECO:0000256" key="1">
    <source>
        <dbReference type="ARBA" id="ARBA00003572"/>
    </source>
</evidence>
<keyword evidence="13" id="KW-1000">Mitochondrion outer membrane</keyword>
<evidence type="ECO:0000256" key="16">
    <source>
        <dbReference type="ARBA" id="ARBA00023128"/>
    </source>
</evidence>
<dbReference type="SUPFAM" id="SSF82114">
    <property type="entry name" value="Riboflavin kinase-like"/>
    <property type="match status" value="1"/>
</dbReference>
<evidence type="ECO:0000259" key="21">
    <source>
        <dbReference type="SMART" id="SM00904"/>
    </source>
</evidence>
<feature type="region of interest" description="Disordered" evidence="20">
    <location>
        <begin position="402"/>
        <end position="422"/>
    </location>
</feature>
<dbReference type="InterPro" id="IPR036291">
    <property type="entry name" value="NAD(P)-bd_dom_sf"/>
</dbReference>
<protein>
    <recommendedName>
        <fullName evidence="7">Riboflavin kinase</fullName>
        <ecNumber evidence="6">2.7.1.26</ecNumber>
    </recommendedName>
    <alternativeName>
        <fullName evidence="18">Flavin mononucleotide kinase 1</fullName>
    </alternativeName>
</protein>
<keyword evidence="8" id="KW-0285">Flavoprotein</keyword>
<dbReference type="InterPro" id="IPR023465">
    <property type="entry name" value="Riboflavin_kinase_dom_sf"/>
</dbReference>
<dbReference type="GO" id="GO:0005524">
    <property type="term" value="F:ATP binding"/>
    <property type="evidence" value="ECO:0007669"/>
    <property type="project" value="UniProtKB-KW"/>
</dbReference>
<dbReference type="UniPathway" id="UPA00276">
    <property type="reaction ID" value="UER00406"/>
</dbReference>
<evidence type="ECO:0000256" key="13">
    <source>
        <dbReference type="ARBA" id="ARBA00022787"/>
    </source>
</evidence>
<dbReference type="GO" id="GO:0005741">
    <property type="term" value="C:mitochondrial outer membrane"/>
    <property type="evidence" value="ECO:0007669"/>
    <property type="project" value="UniProtKB-SubCell"/>
</dbReference>
<dbReference type="SMART" id="SM00904">
    <property type="entry name" value="Flavokinase"/>
    <property type="match status" value="1"/>
</dbReference>
<dbReference type="Pfam" id="PF01370">
    <property type="entry name" value="Epimerase"/>
    <property type="match status" value="1"/>
</dbReference>
<dbReference type="SUPFAM" id="SSF51735">
    <property type="entry name" value="NAD(P)-binding Rossmann-fold domains"/>
    <property type="match status" value="1"/>
</dbReference>
<comment type="pathway">
    <text evidence="3">Cofactor biosynthesis; FMN biosynthesis; FMN from riboflavin (ATP route): step 1/1.</text>
</comment>
<evidence type="ECO:0000256" key="4">
    <source>
        <dbReference type="ARBA" id="ARBA00006617"/>
    </source>
</evidence>
<comment type="subcellular location">
    <subcellularLocation>
        <location evidence="2">Mitochondrion outer membrane</location>
        <topology evidence="2">Peripheral membrane protein</topology>
    </subcellularLocation>
</comment>
<evidence type="ECO:0000256" key="15">
    <source>
        <dbReference type="ARBA" id="ARBA00022946"/>
    </source>
</evidence>
<evidence type="ECO:0000256" key="19">
    <source>
        <dbReference type="ARBA" id="ARBA00047880"/>
    </source>
</evidence>
<evidence type="ECO:0000256" key="12">
    <source>
        <dbReference type="ARBA" id="ARBA00022777"/>
    </source>
</evidence>
<keyword evidence="15" id="KW-0809">Transit peptide</keyword>
<dbReference type="Gene3D" id="2.40.30.30">
    <property type="entry name" value="Riboflavin kinase-like"/>
    <property type="match status" value="1"/>
</dbReference>
<dbReference type="AlphaFoldDB" id="A0A2T3ZH00"/>
<evidence type="ECO:0000256" key="2">
    <source>
        <dbReference type="ARBA" id="ARBA00004450"/>
    </source>
</evidence>
<comment type="similarity">
    <text evidence="5">Belongs to the flavokinase family.</text>
</comment>
<name>A0A2T3ZH00_TRIA4</name>
<dbReference type="PANTHER" id="PTHR22749">
    <property type="entry name" value="RIBOFLAVIN KINASE/FMN ADENYLYLTRANSFERASE"/>
    <property type="match status" value="1"/>
</dbReference>
<reference evidence="22 23" key="1">
    <citation type="submission" date="2016-07" db="EMBL/GenBank/DDBJ databases">
        <title>Multiple horizontal gene transfer events from other fungi enriched the ability of initially mycotrophic Trichoderma (Ascomycota) to feed on dead plant biomass.</title>
        <authorList>
            <consortium name="DOE Joint Genome Institute"/>
            <person name="Aerts A."/>
            <person name="Atanasova L."/>
            <person name="Chenthamara K."/>
            <person name="Zhang J."/>
            <person name="Grujic M."/>
            <person name="Henrissat B."/>
            <person name="Kuo A."/>
            <person name="Salamov A."/>
            <person name="Lipzen A."/>
            <person name="Labutti K."/>
            <person name="Barry K."/>
            <person name="Miao Y."/>
            <person name="Rahimi M.J."/>
            <person name="Shen Q."/>
            <person name="Grigoriev I.V."/>
            <person name="Kubicek C.P."/>
            <person name="Druzhinina I.S."/>
        </authorList>
    </citation>
    <scope>NUCLEOTIDE SEQUENCE [LARGE SCALE GENOMIC DNA]</scope>
    <source>
        <strain evidence="22 23">CBS 433.97</strain>
    </source>
</reference>
<dbReference type="Proteomes" id="UP000240493">
    <property type="component" value="Unassembled WGS sequence"/>
</dbReference>
<feature type="compositionally biased region" description="Basic and acidic residues" evidence="20">
    <location>
        <begin position="402"/>
        <end position="416"/>
    </location>
</feature>
<dbReference type="GO" id="GO:0008531">
    <property type="term" value="F:riboflavin kinase activity"/>
    <property type="evidence" value="ECO:0007669"/>
    <property type="project" value="UniProtKB-EC"/>
</dbReference>
<dbReference type="InterPro" id="IPR023468">
    <property type="entry name" value="Riboflavin_kinase"/>
</dbReference>
<dbReference type="EC" id="2.7.1.26" evidence="6"/>
<feature type="domain" description="Riboflavin kinase" evidence="21">
    <location>
        <begin position="250"/>
        <end position="397"/>
    </location>
</feature>
<evidence type="ECO:0000256" key="14">
    <source>
        <dbReference type="ARBA" id="ARBA00022840"/>
    </source>
</evidence>
<evidence type="ECO:0000256" key="20">
    <source>
        <dbReference type="SAM" id="MobiDB-lite"/>
    </source>
</evidence>
<keyword evidence="11" id="KW-0547">Nucleotide-binding</keyword>
<evidence type="ECO:0000256" key="18">
    <source>
        <dbReference type="ARBA" id="ARBA00029960"/>
    </source>
</evidence>
<evidence type="ECO:0000256" key="5">
    <source>
        <dbReference type="ARBA" id="ARBA00010108"/>
    </source>
</evidence>
<dbReference type="FunFam" id="3.40.50.720:FF:000366">
    <property type="entry name" value="Protein FMP52, mitochondrial"/>
    <property type="match status" value="1"/>
</dbReference>
<dbReference type="OrthoDB" id="276388at2759"/>
<evidence type="ECO:0000256" key="10">
    <source>
        <dbReference type="ARBA" id="ARBA00022679"/>
    </source>
</evidence>
<dbReference type="GO" id="GO:0009398">
    <property type="term" value="P:FMN biosynthetic process"/>
    <property type="evidence" value="ECO:0007669"/>
    <property type="project" value="UniProtKB-UniPathway"/>
</dbReference>
<keyword evidence="14" id="KW-0067">ATP-binding</keyword>
<sequence length="422" mass="45575">MASNSAAVFGSTGLVGSFILSNLLATGPFKPVTTIARRAPKAESPNLNSIVDADTNKWPATLIGLSPAPHVTFSAIGTTRAAAGGIENQWKIDHDLNVEVARAAKQAGVKTFVFISSAGSDGLLAATSPYSKMKKGVETTIKELEFDQGIIVRPGFILGEREQGRFVEGLLKGFVHGLSYLGLQDKIGQEAEVIARAAIRATQLADEGKAPSKHWVLGQSDIPQTQLNHYNTLITMAARPEIIGSEAGPEKPYPYKMEGKVISGFGRGSKELGIPTANLPVDDALTPWIANIPSGVYFGFASLALPASHPDKPSSTAAEGAFTVFPMVMSIGYNPFYKNTVRSAEVHILHKFGQDFYDAHMRLLILGFIREEKDYKSLEALIEDINFDCEVAKKSLAREAWGEKRGKSHRQGERRAPQNILG</sequence>
<keyword evidence="9" id="KW-0288">FMN</keyword>
<organism evidence="22 23">
    <name type="scientific">Trichoderma asperellum (strain ATCC 204424 / CBS 433.97 / NBRC 101777)</name>
    <dbReference type="NCBI Taxonomy" id="1042311"/>
    <lineage>
        <taxon>Eukaryota</taxon>
        <taxon>Fungi</taxon>
        <taxon>Dikarya</taxon>
        <taxon>Ascomycota</taxon>
        <taxon>Pezizomycotina</taxon>
        <taxon>Sordariomycetes</taxon>
        <taxon>Hypocreomycetidae</taxon>
        <taxon>Hypocreales</taxon>
        <taxon>Hypocreaceae</taxon>
        <taxon>Trichoderma</taxon>
    </lineage>
</organism>
<evidence type="ECO:0000313" key="23">
    <source>
        <dbReference type="Proteomes" id="UP000240493"/>
    </source>
</evidence>
<dbReference type="Pfam" id="PF01687">
    <property type="entry name" value="Flavokinase"/>
    <property type="match status" value="1"/>
</dbReference>
<evidence type="ECO:0000256" key="11">
    <source>
        <dbReference type="ARBA" id="ARBA00022741"/>
    </source>
</evidence>
<evidence type="ECO:0000256" key="3">
    <source>
        <dbReference type="ARBA" id="ARBA00005201"/>
    </source>
</evidence>
<accession>A0A2T3ZH00</accession>
<evidence type="ECO:0000256" key="8">
    <source>
        <dbReference type="ARBA" id="ARBA00022630"/>
    </source>
</evidence>
<comment type="function">
    <text evidence="1">Catalyzes the phosphorylation of riboflavin (vitamin B2) to form flavin mononucleotide (FMN) coenzyme.</text>
</comment>
<comment type="catalytic activity">
    <reaction evidence="19">
        <text>riboflavin + ATP = FMN + ADP + H(+)</text>
        <dbReference type="Rhea" id="RHEA:14357"/>
        <dbReference type="ChEBI" id="CHEBI:15378"/>
        <dbReference type="ChEBI" id="CHEBI:30616"/>
        <dbReference type="ChEBI" id="CHEBI:57986"/>
        <dbReference type="ChEBI" id="CHEBI:58210"/>
        <dbReference type="ChEBI" id="CHEBI:456216"/>
        <dbReference type="EC" id="2.7.1.26"/>
    </reaction>
</comment>
<dbReference type="PANTHER" id="PTHR22749:SF6">
    <property type="entry name" value="RIBOFLAVIN KINASE"/>
    <property type="match status" value="1"/>
</dbReference>
<evidence type="ECO:0000256" key="6">
    <source>
        <dbReference type="ARBA" id="ARBA00012105"/>
    </source>
</evidence>
<dbReference type="Gene3D" id="3.40.50.720">
    <property type="entry name" value="NAD(P)-binding Rossmann-like Domain"/>
    <property type="match status" value="1"/>
</dbReference>
<evidence type="ECO:0000313" key="22">
    <source>
        <dbReference type="EMBL" id="PTB44072.1"/>
    </source>
</evidence>